<evidence type="ECO:0000256" key="1">
    <source>
        <dbReference type="ARBA" id="ARBA00010098"/>
    </source>
</evidence>
<evidence type="ECO:0000313" key="2">
    <source>
        <dbReference type="EMBL" id="KYN41859.1"/>
    </source>
</evidence>
<reference evidence="2 3" key="1">
    <citation type="submission" date="2016-03" db="EMBL/GenBank/DDBJ databases">
        <title>Trachymyrmex septentrionalis WGS genome.</title>
        <authorList>
            <person name="Nygaard S."/>
            <person name="Hu H."/>
            <person name="Boomsma J."/>
            <person name="Zhang G."/>
        </authorList>
    </citation>
    <scope>NUCLEOTIDE SEQUENCE [LARGE SCALE GENOMIC DNA]</scope>
    <source>
        <strain evidence="2">Tsep2-gDNA-1</strain>
        <tissue evidence="2">Whole body</tissue>
    </source>
</reference>
<dbReference type="InterPro" id="IPR007991">
    <property type="entry name" value="RNA_pol_I_trans_ini_fac_RRN3"/>
</dbReference>
<dbReference type="PANTHER" id="PTHR12790:SF0">
    <property type="entry name" value="RNA POLYMERASE I-SPECIFIC TRANSCRIPTION INITIATION FACTOR RRN3-RELATED"/>
    <property type="match status" value="1"/>
</dbReference>
<proteinExistence type="inferred from homology"/>
<keyword evidence="2" id="KW-0648">Protein biosynthesis</keyword>
<dbReference type="STRING" id="34720.A0A195FPK1"/>
<dbReference type="Proteomes" id="UP000078541">
    <property type="component" value="Unassembled WGS sequence"/>
</dbReference>
<organism evidence="2 3">
    <name type="scientific">Trachymyrmex septentrionalis</name>
    <dbReference type="NCBI Taxonomy" id="34720"/>
    <lineage>
        <taxon>Eukaryota</taxon>
        <taxon>Metazoa</taxon>
        <taxon>Ecdysozoa</taxon>
        <taxon>Arthropoda</taxon>
        <taxon>Hexapoda</taxon>
        <taxon>Insecta</taxon>
        <taxon>Pterygota</taxon>
        <taxon>Neoptera</taxon>
        <taxon>Endopterygota</taxon>
        <taxon>Hymenoptera</taxon>
        <taxon>Apocrita</taxon>
        <taxon>Aculeata</taxon>
        <taxon>Formicoidea</taxon>
        <taxon>Formicidae</taxon>
        <taxon>Myrmicinae</taxon>
        <taxon>Trachymyrmex</taxon>
    </lineage>
</organism>
<dbReference type="GO" id="GO:0006361">
    <property type="term" value="P:transcription initiation at RNA polymerase I promoter"/>
    <property type="evidence" value="ECO:0007669"/>
    <property type="project" value="InterPro"/>
</dbReference>
<sequence>MSVVSSRISSVSSMLKNSGVRAQFITQPDKICTLPKDVKNILHNYKGNRKKEYEKLVHSIKNDIIKDNNLIEFITEIMQYISLLDIERKLFVEALLQINWTNRSSQVILTYKIFLQNLACVQTFHTNIIINCLVELFKPKNNVGHEIGQFKDEDMERLNHIHDILREILRVVPMSSKDLLEALDSNFPFYLVHGTYIHEIYLYALLEILNYAPQLRRNILILIIRKLVTLDANVPCEEVNNDEDMIEHDCINNGTGDNDNLTKVNSDTDKSRTHPTAHILDSCLELFFKYMHEFCFMNGVLQMKNLEIMYSDIVYVFEKEILNMYGIRYVQYIVFYICSFGQLRISTIEERFTNWLWREVIVKSNSIVPPIYRQTAVCYISSLLANASFISPQLVETMISKFTQWLNEYITLQEYSEYIEDYAKHVVFYSVCQAFFHLFVARYKHFVFDLKYEKFLQNLSLSISKIVTCKLNPLKMCDTKIVHAFAQTTRTYGLAYCDSVIEYNERNQLPIFGMESHLSVTIPNFFPFESYTLEHSGRRITPLFHNNMANIDYRSSRSNGVPEVRRRIVLRNNRAIFPPVQHTVRPFLVNRSVSDRNHRIAARGSPVRMDT</sequence>
<accession>A0A195FPK1</accession>
<comment type="similarity">
    <text evidence="1">Belongs to the RRN3 family.</text>
</comment>
<dbReference type="GO" id="GO:0001042">
    <property type="term" value="F:RNA polymerase I core binding"/>
    <property type="evidence" value="ECO:0007669"/>
    <property type="project" value="TreeGrafter"/>
</dbReference>
<dbReference type="PANTHER" id="PTHR12790">
    <property type="entry name" value="TRANSCRIPTION INITIATION FACTOR IA RRN3"/>
    <property type="match status" value="1"/>
</dbReference>
<protein>
    <submittedName>
        <fullName evidence="2">RNA polymerase I-specific transcription initiation factor RRN3</fullName>
    </submittedName>
</protein>
<dbReference type="GO" id="GO:0005634">
    <property type="term" value="C:nucleus"/>
    <property type="evidence" value="ECO:0007669"/>
    <property type="project" value="TreeGrafter"/>
</dbReference>
<gene>
    <name evidence="2" type="ORF">ALC56_03789</name>
</gene>
<dbReference type="AlphaFoldDB" id="A0A195FPK1"/>
<keyword evidence="2" id="KW-0396">Initiation factor</keyword>
<evidence type="ECO:0000313" key="3">
    <source>
        <dbReference type="Proteomes" id="UP000078541"/>
    </source>
</evidence>
<keyword evidence="3" id="KW-1185">Reference proteome</keyword>
<dbReference type="GO" id="GO:0001181">
    <property type="term" value="F:RNA polymerase I general transcription initiation factor activity"/>
    <property type="evidence" value="ECO:0007669"/>
    <property type="project" value="InterPro"/>
</dbReference>
<dbReference type="Pfam" id="PF05327">
    <property type="entry name" value="RRN3"/>
    <property type="match status" value="1"/>
</dbReference>
<name>A0A195FPK1_9HYME</name>
<dbReference type="EMBL" id="KQ981424">
    <property type="protein sequence ID" value="KYN41859.1"/>
    <property type="molecule type" value="Genomic_DNA"/>
</dbReference>
<dbReference type="GO" id="GO:0003743">
    <property type="term" value="F:translation initiation factor activity"/>
    <property type="evidence" value="ECO:0007669"/>
    <property type="project" value="UniProtKB-KW"/>
</dbReference>